<dbReference type="GO" id="GO:0006352">
    <property type="term" value="P:DNA-templated transcription initiation"/>
    <property type="evidence" value="ECO:0007669"/>
    <property type="project" value="InterPro"/>
</dbReference>
<proteinExistence type="inferred from homology"/>
<evidence type="ECO:0000313" key="8">
    <source>
        <dbReference type="Proteomes" id="UP001165092"/>
    </source>
</evidence>
<dbReference type="SUPFAM" id="SSF88946">
    <property type="entry name" value="Sigma2 domain of RNA polymerase sigma factors"/>
    <property type="match status" value="1"/>
</dbReference>
<dbReference type="InterPro" id="IPR007627">
    <property type="entry name" value="RNA_pol_sigma70_r2"/>
</dbReference>
<feature type="domain" description="RNA polymerase sigma-70 region 2" evidence="6">
    <location>
        <begin position="47"/>
        <end position="111"/>
    </location>
</feature>
<name>A0A9W6UGU0_9ACTN</name>
<dbReference type="PANTHER" id="PTHR43133">
    <property type="entry name" value="RNA POLYMERASE ECF-TYPE SIGMA FACTO"/>
    <property type="match status" value="1"/>
</dbReference>
<evidence type="ECO:0000259" key="6">
    <source>
        <dbReference type="Pfam" id="PF04542"/>
    </source>
</evidence>
<protein>
    <recommendedName>
        <fullName evidence="6">RNA polymerase sigma-70 region 2 domain-containing protein</fullName>
    </recommendedName>
</protein>
<dbReference type="InterPro" id="IPR014284">
    <property type="entry name" value="RNA_pol_sigma-70_dom"/>
</dbReference>
<reference evidence="7" key="1">
    <citation type="submission" date="2023-02" db="EMBL/GenBank/DDBJ databases">
        <title>Nocardiopsis ansamitocini NBRC 112285.</title>
        <authorList>
            <person name="Ichikawa N."/>
            <person name="Sato H."/>
            <person name="Tonouchi N."/>
        </authorList>
    </citation>
    <scope>NUCLEOTIDE SEQUENCE</scope>
    <source>
        <strain evidence="7">NBRC 112285</strain>
    </source>
</reference>
<evidence type="ECO:0000256" key="1">
    <source>
        <dbReference type="ARBA" id="ARBA00010641"/>
    </source>
</evidence>
<evidence type="ECO:0000256" key="4">
    <source>
        <dbReference type="ARBA" id="ARBA00023125"/>
    </source>
</evidence>
<dbReference type="InterPro" id="IPR013324">
    <property type="entry name" value="RNA_pol_sigma_r3/r4-like"/>
</dbReference>
<dbReference type="AlphaFoldDB" id="A0A9W6UGU0"/>
<keyword evidence="5" id="KW-0804">Transcription</keyword>
<dbReference type="Pfam" id="PF04542">
    <property type="entry name" value="Sigma70_r2"/>
    <property type="match status" value="1"/>
</dbReference>
<dbReference type="Gene3D" id="1.10.10.10">
    <property type="entry name" value="Winged helix-like DNA-binding domain superfamily/Winged helix DNA-binding domain"/>
    <property type="match status" value="1"/>
</dbReference>
<dbReference type="Proteomes" id="UP001165092">
    <property type="component" value="Unassembled WGS sequence"/>
</dbReference>
<dbReference type="Gene3D" id="1.10.1740.10">
    <property type="match status" value="1"/>
</dbReference>
<dbReference type="InterPro" id="IPR039425">
    <property type="entry name" value="RNA_pol_sigma-70-like"/>
</dbReference>
<keyword evidence="2" id="KW-0805">Transcription regulation</keyword>
<dbReference type="SUPFAM" id="SSF88659">
    <property type="entry name" value="Sigma3 and sigma4 domains of RNA polymerase sigma factors"/>
    <property type="match status" value="1"/>
</dbReference>
<evidence type="ECO:0000256" key="2">
    <source>
        <dbReference type="ARBA" id="ARBA00023015"/>
    </source>
</evidence>
<organism evidence="7 8">
    <name type="scientific">Nocardiopsis ansamitocini</name>
    <dbReference type="NCBI Taxonomy" id="1670832"/>
    <lineage>
        <taxon>Bacteria</taxon>
        <taxon>Bacillati</taxon>
        <taxon>Actinomycetota</taxon>
        <taxon>Actinomycetes</taxon>
        <taxon>Streptosporangiales</taxon>
        <taxon>Nocardiopsidaceae</taxon>
        <taxon>Nocardiopsis</taxon>
    </lineage>
</organism>
<comment type="similarity">
    <text evidence="1">Belongs to the sigma-70 factor family. ECF subfamily.</text>
</comment>
<evidence type="ECO:0000256" key="3">
    <source>
        <dbReference type="ARBA" id="ARBA00023082"/>
    </source>
</evidence>
<dbReference type="EMBL" id="BSQG01000003">
    <property type="protein sequence ID" value="GLU48076.1"/>
    <property type="molecule type" value="Genomic_DNA"/>
</dbReference>
<dbReference type="NCBIfam" id="TIGR02937">
    <property type="entry name" value="sigma70-ECF"/>
    <property type="match status" value="1"/>
</dbReference>
<gene>
    <name evidence="7" type="ORF">Nans01_24270</name>
</gene>
<dbReference type="GO" id="GO:0016987">
    <property type="term" value="F:sigma factor activity"/>
    <property type="evidence" value="ECO:0007669"/>
    <property type="project" value="UniProtKB-KW"/>
</dbReference>
<evidence type="ECO:0000256" key="5">
    <source>
        <dbReference type="ARBA" id="ARBA00023163"/>
    </source>
</evidence>
<dbReference type="PANTHER" id="PTHR43133:SF8">
    <property type="entry name" value="RNA POLYMERASE SIGMA FACTOR HI_1459-RELATED"/>
    <property type="match status" value="1"/>
</dbReference>
<comment type="caution">
    <text evidence="7">The sequence shown here is derived from an EMBL/GenBank/DDBJ whole genome shotgun (WGS) entry which is preliminary data.</text>
</comment>
<keyword evidence="4" id="KW-0238">DNA-binding</keyword>
<evidence type="ECO:0000313" key="7">
    <source>
        <dbReference type="EMBL" id="GLU48076.1"/>
    </source>
</evidence>
<dbReference type="GO" id="GO:0003677">
    <property type="term" value="F:DNA binding"/>
    <property type="evidence" value="ECO:0007669"/>
    <property type="project" value="UniProtKB-KW"/>
</dbReference>
<dbReference type="InterPro" id="IPR013325">
    <property type="entry name" value="RNA_pol_sigma_r2"/>
</dbReference>
<dbReference type="InterPro" id="IPR036388">
    <property type="entry name" value="WH-like_DNA-bd_sf"/>
</dbReference>
<sequence>MLSQGVTGCAILLGVPVGDQTHEATEVGELVRRAADDNDEDAWSALLDRFSGLVWMIVRTHPLSFHDAQDITQTVLCNLAENLDRLREPHRVGAWLRVVTRNECLRHLQRSTQSRPFAPQDLEVADHRSPETIHLLEEGADRVRAALERLRPPDRYVARLDARDPGLAAAEVARRTGIAEGDVTRIRRRARRRLLRLLAEEEQG</sequence>
<keyword evidence="3" id="KW-0731">Sigma factor</keyword>
<keyword evidence="8" id="KW-1185">Reference proteome</keyword>
<accession>A0A9W6UGU0</accession>